<dbReference type="GO" id="GO:0000981">
    <property type="term" value="F:DNA-binding transcription factor activity, RNA polymerase II-specific"/>
    <property type="evidence" value="ECO:0007669"/>
    <property type="project" value="TreeGrafter"/>
</dbReference>
<dbReference type="Pfam" id="PF00157">
    <property type="entry name" value="Pou"/>
    <property type="match status" value="1"/>
</dbReference>
<accession>A0A0N5BMT8</accession>
<dbReference type="STRING" id="174720.A0A0N5BMT8"/>
<evidence type="ECO:0000256" key="2">
    <source>
        <dbReference type="ARBA" id="ARBA00023125"/>
    </source>
</evidence>
<dbReference type="GO" id="GO:0005634">
    <property type="term" value="C:nucleus"/>
    <property type="evidence" value="ECO:0007669"/>
    <property type="project" value="UniProtKB-SubCell"/>
</dbReference>
<feature type="compositionally biased region" description="Basic and acidic residues" evidence="7">
    <location>
        <begin position="186"/>
        <end position="208"/>
    </location>
</feature>
<dbReference type="PANTHER" id="PTHR11636:SF89">
    <property type="entry name" value="POU DOMAIN PROTEIN 2, ISOFORM B-RELATED"/>
    <property type="match status" value="1"/>
</dbReference>
<reference evidence="11" key="1">
    <citation type="submission" date="2017-02" db="UniProtKB">
        <authorList>
            <consortium name="WormBaseParasite"/>
        </authorList>
    </citation>
    <scope>IDENTIFICATION</scope>
</reference>
<comment type="similarity">
    <text evidence="5 6">Belongs to the small heat shock protein (HSP20) family.</text>
</comment>
<evidence type="ECO:0000256" key="5">
    <source>
        <dbReference type="PROSITE-ProRule" id="PRU00285"/>
    </source>
</evidence>
<dbReference type="PROSITE" id="PS00035">
    <property type="entry name" value="POU_1"/>
    <property type="match status" value="1"/>
</dbReference>
<evidence type="ECO:0000256" key="7">
    <source>
        <dbReference type="SAM" id="MobiDB-lite"/>
    </source>
</evidence>
<dbReference type="Proteomes" id="UP000046392">
    <property type="component" value="Unplaced"/>
</dbReference>
<proteinExistence type="inferred from homology"/>
<evidence type="ECO:0000256" key="3">
    <source>
        <dbReference type="ARBA" id="ARBA00023155"/>
    </source>
</evidence>
<dbReference type="AlphaFoldDB" id="A0A0N5BMT8"/>
<dbReference type="GO" id="GO:0000978">
    <property type="term" value="F:RNA polymerase II cis-regulatory region sequence-specific DNA binding"/>
    <property type="evidence" value="ECO:0007669"/>
    <property type="project" value="TreeGrafter"/>
</dbReference>
<evidence type="ECO:0000313" key="10">
    <source>
        <dbReference type="Proteomes" id="UP000046392"/>
    </source>
</evidence>
<feature type="compositionally biased region" description="Basic and acidic residues" evidence="7">
    <location>
        <begin position="250"/>
        <end position="259"/>
    </location>
</feature>
<protein>
    <submittedName>
        <fullName evidence="11">SHSP domain-containing protein</fullName>
    </submittedName>
</protein>
<evidence type="ECO:0000259" key="8">
    <source>
        <dbReference type="PROSITE" id="PS01031"/>
    </source>
</evidence>
<feature type="region of interest" description="Disordered" evidence="7">
    <location>
        <begin position="160"/>
        <end position="210"/>
    </location>
</feature>
<dbReference type="InterPro" id="IPR000327">
    <property type="entry name" value="POU_dom"/>
</dbReference>
<dbReference type="Gene3D" id="2.60.40.790">
    <property type="match status" value="1"/>
</dbReference>
<dbReference type="WBParaSite" id="SPAL_0000722200.1">
    <property type="protein sequence ID" value="SPAL_0000722200.1"/>
    <property type="gene ID" value="SPAL_0000722200"/>
</dbReference>
<dbReference type="PRINTS" id="PR00299">
    <property type="entry name" value="ACRYSTALLIN"/>
</dbReference>
<dbReference type="PRINTS" id="PR00028">
    <property type="entry name" value="POUDOMAIN"/>
</dbReference>
<dbReference type="Pfam" id="PF00011">
    <property type="entry name" value="HSP20"/>
    <property type="match status" value="1"/>
</dbReference>
<dbReference type="PROSITE" id="PS01031">
    <property type="entry name" value="SHSP"/>
    <property type="match status" value="1"/>
</dbReference>
<dbReference type="PANTHER" id="PTHR11636">
    <property type="entry name" value="POU DOMAIN"/>
    <property type="match status" value="1"/>
</dbReference>
<feature type="region of interest" description="Disordered" evidence="7">
    <location>
        <begin position="228"/>
        <end position="290"/>
    </location>
</feature>
<organism evidence="10 11">
    <name type="scientific">Strongyloides papillosus</name>
    <name type="common">Intestinal threadworm</name>
    <dbReference type="NCBI Taxonomy" id="174720"/>
    <lineage>
        <taxon>Eukaryota</taxon>
        <taxon>Metazoa</taxon>
        <taxon>Ecdysozoa</taxon>
        <taxon>Nematoda</taxon>
        <taxon>Chromadorea</taxon>
        <taxon>Rhabditida</taxon>
        <taxon>Tylenchina</taxon>
        <taxon>Panagrolaimomorpha</taxon>
        <taxon>Strongyloidoidea</taxon>
        <taxon>Strongyloididae</taxon>
        <taxon>Strongyloides</taxon>
    </lineage>
</organism>
<evidence type="ECO:0000259" key="9">
    <source>
        <dbReference type="PROSITE" id="PS51179"/>
    </source>
</evidence>
<evidence type="ECO:0000256" key="6">
    <source>
        <dbReference type="RuleBase" id="RU003616"/>
    </source>
</evidence>
<dbReference type="PROSITE" id="PS00465">
    <property type="entry name" value="POU_2"/>
    <property type="match status" value="1"/>
</dbReference>
<evidence type="ECO:0000256" key="4">
    <source>
        <dbReference type="ARBA" id="ARBA00023242"/>
    </source>
</evidence>
<dbReference type="SUPFAM" id="SSF47413">
    <property type="entry name" value="lambda repressor-like DNA-binding domains"/>
    <property type="match status" value="1"/>
</dbReference>
<dbReference type="Gene3D" id="1.10.260.40">
    <property type="entry name" value="lambda repressor-like DNA-binding domains"/>
    <property type="match status" value="1"/>
</dbReference>
<dbReference type="InterPro" id="IPR050255">
    <property type="entry name" value="POU_domain_TF"/>
</dbReference>
<dbReference type="InterPro" id="IPR001436">
    <property type="entry name" value="Alpha-crystallin/sHSP_animal"/>
</dbReference>
<dbReference type="InterPro" id="IPR010982">
    <property type="entry name" value="Lambda_DNA-bd_dom_sf"/>
</dbReference>
<dbReference type="CDD" id="cd06526">
    <property type="entry name" value="metazoan_ACD"/>
    <property type="match status" value="1"/>
</dbReference>
<sequence>MNTAETDKGRKEHEVENNQEWMMNQNIPTPYGAPINDNPTMTLQQPPHYNSIYYPSFEELGGDFYYIPFPCTGESNNYGFSGTTTYYHNVTECSYSNYYQGSYYYQYNYSQQYYPPYYHGNPSITYHQSDNYNTKTSGKYNPAPESLSQLSAKSICTNKTEDYNHQNPQKNDTLSNHYTSNNNPQHYREEDKQKSPKNEDDNKDKVREPTCNPKLFEVIEFFRSSKKSIFGNDTTSNDTFDGQENYKTTDSNESHKFVETNEFLTSNEEKNEGKTNNNTSSPPRNPIILNKPRNRKAHHHLRTKTLVDNIEDFASNFKNQRILLGFTQGDVGRHIGLRFGNEFSQTTISRFEALNLSCKNMLKIKPKLEEWLVITKQLFEQGYSSYEINKQNLHNIIPKPFKVGEETRRVPDLYCHCILRDITPLLLLSVSNFEIFPDLKSNLTMLFENRMMRPYYSRVPLTYCPYRGRYVNEWDRAMERAMANTMSWANKSLVDSHKFAETCAEVVNNDMEFKVRMDVSHFSPDELHVSVKDGFLQVEGNHEEKTDKYGTIQRNFVRKYTLPEGMDEDNIVSEISKNGVLTVGGTKGDFTKKGKNVPITFKH</sequence>
<keyword evidence="4" id="KW-0539">Nucleus</keyword>
<comment type="subcellular location">
    <subcellularLocation>
        <location evidence="1">Nucleus</location>
    </subcellularLocation>
</comment>
<evidence type="ECO:0000313" key="11">
    <source>
        <dbReference type="WBParaSite" id="SPAL_0000722200.1"/>
    </source>
</evidence>
<dbReference type="SUPFAM" id="SSF49764">
    <property type="entry name" value="HSP20-like chaperones"/>
    <property type="match status" value="1"/>
</dbReference>
<dbReference type="PROSITE" id="PS51179">
    <property type="entry name" value="POU_3"/>
    <property type="match status" value="1"/>
</dbReference>
<dbReference type="InterPro" id="IPR002068">
    <property type="entry name" value="A-crystallin/Hsp20_dom"/>
</dbReference>
<name>A0A0N5BMT8_STREA</name>
<dbReference type="InterPro" id="IPR013847">
    <property type="entry name" value="POU"/>
</dbReference>
<keyword evidence="10" id="KW-1185">Reference proteome</keyword>
<keyword evidence="2" id="KW-0238">DNA-binding</keyword>
<feature type="compositionally biased region" description="Polar residues" evidence="7">
    <location>
        <begin position="231"/>
        <end position="249"/>
    </location>
</feature>
<feature type="compositionally biased region" description="Polar residues" evidence="7">
    <location>
        <begin position="165"/>
        <end position="185"/>
    </location>
</feature>
<feature type="domain" description="POU-specific" evidence="9">
    <location>
        <begin position="302"/>
        <end position="376"/>
    </location>
</feature>
<dbReference type="InterPro" id="IPR008978">
    <property type="entry name" value="HSP20-like_chaperone"/>
</dbReference>
<feature type="domain" description="SHSP" evidence="8">
    <location>
        <begin position="495"/>
        <end position="602"/>
    </location>
</feature>
<evidence type="ECO:0000256" key="1">
    <source>
        <dbReference type="ARBA" id="ARBA00004123"/>
    </source>
</evidence>
<keyword evidence="3" id="KW-0371">Homeobox</keyword>
<dbReference type="SMART" id="SM00352">
    <property type="entry name" value="POU"/>
    <property type="match status" value="1"/>
</dbReference>